<organism evidence="1 2">
    <name type="scientific">Eumeta variegata</name>
    <name type="common">Bagworm moth</name>
    <name type="synonym">Eumeta japonica</name>
    <dbReference type="NCBI Taxonomy" id="151549"/>
    <lineage>
        <taxon>Eukaryota</taxon>
        <taxon>Metazoa</taxon>
        <taxon>Ecdysozoa</taxon>
        <taxon>Arthropoda</taxon>
        <taxon>Hexapoda</taxon>
        <taxon>Insecta</taxon>
        <taxon>Pterygota</taxon>
        <taxon>Neoptera</taxon>
        <taxon>Endopterygota</taxon>
        <taxon>Lepidoptera</taxon>
        <taxon>Glossata</taxon>
        <taxon>Ditrysia</taxon>
        <taxon>Tineoidea</taxon>
        <taxon>Psychidae</taxon>
        <taxon>Oiketicinae</taxon>
        <taxon>Eumeta</taxon>
    </lineage>
</organism>
<evidence type="ECO:0000313" key="1">
    <source>
        <dbReference type="EMBL" id="GBP25715.1"/>
    </source>
</evidence>
<name>A0A4C1UH34_EUMVA</name>
<accession>A0A4C1UH34</accession>
<protein>
    <submittedName>
        <fullName evidence="1">Uncharacterized protein</fullName>
    </submittedName>
</protein>
<dbReference type="AlphaFoldDB" id="A0A4C1UH34"/>
<dbReference type="EMBL" id="BGZK01000171">
    <property type="protein sequence ID" value="GBP25715.1"/>
    <property type="molecule type" value="Genomic_DNA"/>
</dbReference>
<gene>
    <name evidence="1" type="ORF">EVAR_12194_1</name>
</gene>
<keyword evidence="2" id="KW-1185">Reference proteome</keyword>
<reference evidence="1 2" key="1">
    <citation type="journal article" date="2019" name="Commun. Biol.">
        <title>The bagworm genome reveals a unique fibroin gene that provides high tensile strength.</title>
        <authorList>
            <person name="Kono N."/>
            <person name="Nakamura H."/>
            <person name="Ohtoshi R."/>
            <person name="Tomita M."/>
            <person name="Numata K."/>
            <person name="Arakawa K."/>
        </authorList>
    </citation>
    <scope>NUCLEOTIDE SEQUENCE [LARGE SCALE GENOMIC DNA]</scope>
</reference>
<proteinExistence type="predicted"/>
<dbReference type="Proteomes" id="UP000299102">
    <property type="component" value="Unassembled WGS sequence"/>
</dbReference>
<comment type="caution">
    <text evidence="1">The sequence shown here is derived from an EMBL/GenBank/DDBJ whole genome shotgun (WGS) entry which is preliminary data.</text>
</comment>
<evidence type="ECO:0000313" key="2">
    <source>
        <dbReference type="Proteomes" id="UP000299102"/>
    </source>
</evidence>
<sequence length="141" mass="15137">MDTRNFSGVTSPLSASREAIGYPLEGEVGKSGLMQGRVGLKQSRAGRAGSSSEMSLKVSYLHLHTPTQSRVGADDLCHRKSDPKRLPPGTLPAIPALRWGIQPEMSFEFLSFDAHLAASIGQSRADGIPCRSAKVLKAPMY</sequence>